<keyword evidence="5" id="KW-1133">Transmembrane helix</keyword>
<keyword evidence="4 7" id="KW-0106">Calcium</keyword>
<dbReference type="PROSITE" id="PS50268">
    <property type="entry name" value="CADHERIN_2"/>
    <property type="match status" value="1"/>
</dbReference>
<proteinExistence type="predicted"/>
<feature type="domain" description="Cadherin" evidence="8">
    <location>
        <begin position="2"/>
        <end position="86"/>
    </location>
</feature>
<evidence type="ECO:0000256" key="3">
    <source>
        <dbReference type="ARBA" id="ARBA00022737"/>
    </source>
</evidence>
<keyword evidence="2" id="KW-0812">Transmembrane</keyword>
<dbReference type="PANTHER" id="PTHR24026:SF133">
    <property type="entry name" value="CADHERIN-RELATED FAMILY MEMBER 2"/>
    <property type="match status" value="1"/>
</dbReference>
<dbReference type="OrthoDB" id="6252479at2759"/>
<dbReference type="EMBL" id="JAFBMS010000014">
    <property type="protein sequence ID" value="KAG9346996.1"/>
    <property type="molecule type" value="Genomic_DNA"/>
</dbReference>
<feature type="non-terminal residue" evidence="9">
    <location>
        <position position="1"/>
    </location>
</feature>
<evidence type="ECO:0000313" key="10">
    <source>
        <dbReference type="Proteomes" id="UP000824540"/>
    </source>
</evidence>
<evidence type="ECO:0000256" key="1">
    <source>
        <dbReference type="ARBA" id="ARBA00004370"/>
    </source>
</evidence>
<dbReference type="FunFam" id="2.60.40.60:FF:000015">
    <property type="entry name" value="FAT atypical cadherin 1"/>
    <property type="match status" value="1"/>
</dbReference>
<dbReference type="SMART" id="SM00112">
    <property type="entry name" value="CA"/>
    <property type="match status" value="1"/>
</dbReference>
<evidence type="ECO:0000313" key="9">
    <source>
        <dbReference type="EMBL" id="KAG9346996.1"/>
    </source>
</evidence>
<feature type="non-terminal residue" evidence="9">
    <location>
        <position position="96"/>
    </location>
</feature>
<comment type="subcellular location">
    <subcellularLocation>
        <location evidence="1">Membrane</location>
    </subcellularLocation>
</comment>
<evidence type="ECO:0000256" key="2">
    <source>
        <dbReference type="ARBA" id="ARBA00022692"/>
    </source>
</evidence>
<dbReference type="Gene3D" id="2.60.40.60">
    <property type="entry name" value="Cadherins"/>
    <property type="match status" value="1"/>
</dbReference>
<reference evidence="9" key="1">
    <citation type="thesis" date="2021" institute="BYU ScholarsArchive" country="Provo, UT, USA">
        <title>Applications of and Algorithms for Genome Assembly and Genomic Analyses with an Emphasis on Marine Teleosts.</title>
        <authorList>
            <person name="Pickett B.D."/>
        </authorList>
    </citation>
    <scope>NUCLEOTIDE SEQUENCE</scope>
    <source>
        <strain evidence="9">HI-2016</strain>
    </source>
</reference>
<keyword evidence="6" id="KW-0472">Membrane</keyword>
<dbReference type="SUPFAM" id="SSF49313">
    <property type="entry name" value="Cadherin-like"/>
    <property type="match status" value="1"/>
</dbReference>
<dbReference type="GO" id="GO:0005886">
    <property type="term" value="C:plasma membrane"/>
    <property type="evidence" value="ECO:0007669"/>
    <property type="project" value="InterPro"/>
</dbReference>
<dbReference type="PRINTS" id="PR00205">
    <property type="entry name" value="CADHERIN"/>
</dbReference>
<dbReference type="GO" id="GO:0005509">
    <property type="term" value="F:calcium ion binding"/>
    <property type="evidence" value="ECO:0007669"/>
    <property type="project" value="UniProtKB-UniRule"/>
</dbReference>
<sequence>FQVMAQDADGPSSNHVHYSIVDGNQGSPFTIDAVKGEVKVARQLDREKISGYTLTVLASDNGNPPKSSSATINIDVSDVNDNPPVFSRANYSLIIQ</sequence>
<dbReference type="Proteomes" id="UP000824540">
    <property type="component" value="Unassembled WGS sequence"/>
</dbReference>
<accession>A0A8T2P5P2</accession>
<dbReference type="AlphaFoldDB" id="A0A8T2P5P2"/>
<dbReference type="PROSITE" id="PS00232">
    <property type="entry name" value="CADHERIN_1"/>
    <property type="match status" value="1"/>
</dbReference>
<protein>
    <recommendedName>
        <fullName evidence="8">Cadherin domain-containing protein</fullName>
    </recommendedName>
</protein>
<evidence type="ECO:0000256" key="7">
    <source>
        <dbReference type="PROSITE-ProRule" id="PRU00043"/>
    </source>
</evidence>
<dbReference type="Pfam" id="PF00028">
    <property type="entry name" value="Cadherin"/>
    <property type="match status" value="1"/>
</dbReference>
<evidence type="ECO:0000259" key="8">
    <source>
        <dbReference type="PROSITE" id="PS50268"/>
    </source>
</evidence>
<dbReference type="PANTHER" id="PTHR24026">
    <property type="entry name" value="FAT ATYPICAL CADHERIN-RELATED"/>
    <property type="match status" value="1"/>
</dbReference>
<dbReference type="GO" id="GO:0009653">
    <property type="term" value="P:anatomical structure morphogenesis"/>
    <property type="evidence" value="ECO:0007669"/>
    <property type="project" value="UniProtKB-ARBA"/>
</dbReference>
<dbReference type="GO" id="GO:0007156">
    <property type="term" value="P:homophilic cell adhesion via plasma membrane adhesion molecules"/>
    <property type="evidence" value="ECO:0007669"/>
    <property type="project" value="InterPro"/>
</dbReference>
<dbReference type="InterPro" id="IPR020894">
    <property type="entry name" value="Cadherin_CS"/>
</dbReference>
<organism evidence="9 10">
    <name type="scientific">Albula glossodonta</name>
    <name type="common">roundjaw bonefish</name>
    <dbReference type="NCBI Taxonomy" id="121402"/>
    <lineage>
        <taxon>Eukaryota</taxon>
        <taxon>Metazoa</taxon>
        <taxon>Chordata</taxon>
        <taxon>Craniata</taxon>
        <taxon>Vertebrata</taxon>
        <taxon>Euteleostomi</taxon>
        <taxon>Actinopterygii</taxon>
        <taxon>Neopterygii</taxon>
        <taxon>Teleostei</taxon>
        <taxon>Albuliformes</taxon>
        <taxon>Albulidae</taxon>
        <taxon>Albula</taxon>
    </lineage>
</organism>
<evidence type="ECO:0000256" key="5">
    <source>
        <dbReference type="ARBA" id="ARBA00022989"/>
    </source>
</evidence>
<keyword evidence="10" id="KW-1185">Reference proteome</keyword>
<dbReference type="CDD" id="cd11304">
    <property type="entry name" value="Cadherin_repeat"/>
    <property type="match status" value="1"/>
</dbReference>
<evidence type="ECO:0000256" key="6">
    <source>
        <dbReference type="ARBA" id="ARBA00023136"/>
    </source>
</evidence>
<dbReference type="InterPro" id="IPR015919">
    <property type="entry name" value="Cadherin-like_sf"/>
</dbReference>
<name>A0A8T2P5P2_9TELE</name>
<evidence type="ECO:0000256" key="4">
    <source>
        <dbReference type="ARBA" id="ARBA00022837"/>
    </source>
</evidence>
<gene>
    <name evidence="9" type="ORF">JZ751_005923</name>
</gene>
<keyword evidence="3" id="KW-0677">Repeat</keyword>
<dbReference type="InterPro" id="IPR002126">
    <property type="entry name" value="Cadherin-like_dom"/>
</dbReference>
<comment type="caution">
    <text evidence="9">The sequence shown here is derived from an EMBL/GenBank/DDBJ whole genome shotgun (WGS) entry which is preliminary data.</text>
</comment>